<evidence type="ECO:0000256" key="3">
    <source>
        <dbReference type="SAM" id="MobiDB-lite"/>
    </source>
</evidence>
<feature type="compositionally biased region" description="Basic and acidic residues" evidence="3">
    <location>
        <begin position="633"/>
        <end position="653"/>
    </location>
</feature>
<dbReference type="SMART" id="SM00186">
    <property type="entry name" value="FBG"/>
    <property type="match status" value="1"/>
</dbReference>
<feature type="signal peptide" evidence="4">
    <location>
        <begin position="1"/>
        <end position="19"/>
    </location>
</feature>
<dbReference type="RefSeq" id="XP_013396283.1">
    <property type="nucleotide sequence ID" value="XM_013540829.1"/>
</dbReference>
<proteinExistence type="predicted"/>
<dbReference type="GO" id="GO:0005615">
    <property type="term" value="C:extracellular space"/>
    <property type="evidence" value="ECO:0007669"/>
    <property type="project" value="TreeGrafter"/>
</dbReference>
<dbReference type="InterPro" id="IPR002181">
    <property type="entry name" value="Fibrinogen_a/b/g_C_dom"/>
</dbReference>
<dbReference type="KEGG" id="lak:106163284"/>
<dbReference type="OrthoDB" id="7735550at2759"/>
<feature type="compositionally biased region" description="Basic and acidic residues" evidence="3">
    <location>
        <begin position="134"/>
        <end position="172"/>
    </location>
</feature>
<accession>A0A1S3IDP9</accession>
<dbReference type="FunFam" id="3.90.215.10:FF:000001">
    <property type="entry name" value="Tenascin isoform 1"/>
    <property type="match status" value="1"/>
</dbReference>
<feature type="region of interest" description="Disordered" evidence="3">
    <location>
        <begin position="433"/>
        <end position="680"/>
    </location>
</feature>
<feature type="compositionally biased region" description="Basic and acidic residues" evidence="3">
    <location>
        <begin position="82"/>
        <end position="123"/>
    </location>
</feature>
<dbReference type="RefSeq" id="XP_013396281.1">
    <property type="nucleotide sequence ID" value="XM_013540827.1"/>
</dbReference>
<evidence type="ECO:0000313" key="8">
    <source>
        <dbReference type="RefSeq" id="XP_013396283.1"/>
    </source>
</evidence>
<dbReference type="PROSITE" id="PS51406">
    <property type="entry name" value="FIBRINOGEN_C_2"/>
    <property type="match status" value="1"/>
</dbReference>
<dbReference type="CDD" id="cd00087">
    <property type="entry name" value="FReD"/>
    <property type="match status" value="1"/>
</dbReference>
<gene>
    <name evidence="7 8" type="primary">LOC106163284</name>
</gene>
<dbReference type="Pfam" id="PF00147">
    <property type="entry name" value="Fibrinogen_C"/>
    <property type="match status" value="1"/>
</dbReference>
<feature type="compositionally biased region" description="Basic and acidic residues" evidence="3">
    <location>
        <begin position="23"/>
        <end position="35"/>
    </location>
</feature>
<keyword evidence="6" id="KW-1185">Reference proteome</keyword>
<evidence type="ECO:0000313" key="6">
    <source>
        <dbReference type="Proteomes" id="UP000085678"/>
    </source>
</evidence>
<organism evidence="6 8">
    <name type="scientific">Lingula anatina</name>
    <name type="common">Brachiopod</name>
    <name type="synonym">Lingula unguis</name>
    <dbReference type="NCBI Taxonomy" id="7574"/>
    <lineage>
        <taxon>Eukaryota</taxon>
        <taxon>Metazoa</taxon>
        <taxon>Spiralia</taxon>
        <taxon>Lophotrochozoa</taxon>
        <taxon>Brachiopoda</taxon>
        <taxon>Linguliformea</taxon>
        <taxon>Lingulata</taxon>
        <taxon>Lingulida</taxon>
        <taxon>Linguloidea</taxon>
        <taxon>Lingulidae</taxon>
        <taxon>Lingula</taxon>
    </lineage>
</organism>
<dbReference type="Proteomes" id="UP000085678">
    <property type="component" value="Unplaced"/>
</dbReference>
<evidence type="ECO:0000256" key="2">
    <source>
        <dbReference type="SAM" id="Coils"/>
    </source>
</evidence>
<feature type="compositionally biased region" description="Basic and acidic residues" evidence="3">
    <location>
        <begin position="583"/>
        <end position="595"/>
    </location>
</feature>
<feature type="compositionally biased region" description="Acidic residues" evidence="3">
    <location>
        <begin position="481"/>
        <end position="490"/>
    </location>
</feature>
<dbReference type="PANTHER" id="PTHR19143">
    <property type="entry name" value="FIBRINOGEN/TENASCIN/ANGIOPOEITIN"/>
    <property type="match status" value="1"/>
</dbReference>
<evidence type="ECO:0000313" key="7">
    <source>
        <dbReference type="RefSeq" id="XP_013396281.1"/>
    </source>
</evidence>
<feature type="region of interest" description="Disordered" evidence="3">
    <location>
        <begin position="835"/>
        <end position="856"/>
    </location>
</feature>
<feature type="compositionally biased region" description="Basic and acidic residues" evidence="3">
    <location>
        <begin position="463"/>
        <end position="480"/>
    </location>
</feature>
<feature type="compositionally biased region" description="Acidic residues" evidence="3">
    <location>
        <begin position="596"/>
        <end position="607"/>
    </location>
</feature>
<feature type="compositionally biased region" description="Acidic residues" evidence="3">
    <location>
        <begin position="654"/>
        <end position="667"/>
    </location>
</feature>
<feature type="compositionally biased region" description="Polar residues" evidence="3">
    <location>
        <begin position="610"/>
        <end position="622"/>
    </location>
</feature>
<dbReference type="Gene3D" id="3.90.215.10">
    <property type="entry name" value="Gamma Fibrinogen, chain A, domain 1"/>
    <property type="match status" value="1"/>
</dbReference>
<feature type="compositionally biased region" description="Basic and acidic residues" evidence="3">
    <location>
        <begin position="503"/>
        <end position="525"/>
    </location>
</feature>
<dbReference type="InterPro" id="IPR014716">
    <property type="entry name" value="Fibrinogen_a/b/g_C_1"/>
</dbReference>
<feature type="region of interest" description="Disordered" evidence="3">
    <location>
        <begin position="22"/>
        <end position="261"/>
    </location>
</feature>
<dbReference type="PANTHER" id="PTHR19143:SF459">
    <property type="entry name" value="FIBRINOGEN C-TERMINAL DOMAIN-CONTAINING PROTEIN"/>
    <property type="match status" value="1"/>
</dbReference>
<keyword evidence="2" id="KW-0175">Coiled coil</keyword>
<feature type="compositionally biased region" description="Basic and acidic residues" evidence="3">
    <location>
        <begin position="182"/>
        <end position="205"/>
    </location>
</feature>
<feature type="compositionally biased region" description="Basic and acidic residues" evidence="3">
    <location>
        <begin position="835"/>
        <end position="851"/>
    </location>
</feature>
<dbReference type="AlphaFoldDB" id="A0A1S3IDP9"/>
<dbReference type="InterPro" id="IPR050373">
    <property type="entry name" value="Fibrinogen_C-term_domain"/>
</dbReference>
<name>A0A1S3IDP9_LINAN</name>
<protein>
    <submittedName>
        <fullName evidence="7 8">Protein scabrous</fullName>
    </submittedName>
</protein>
<keyword evidence="4" id="KW-0732">Signal</keyword>
<sequence length="1075" mass="122967">MRLLLLLVVMCLFFVSIFCHKGKVPDSKPRQEHSHTVQGNPEQESSKRKQNHGQKNSDGKNENTSTPGAQKAEQGKVKRIKHPEQHVEKKTKTHLDNKMPDLSTKPKEHPGNKEKDNDKKSVSRDVPVGSHINAAEDTKAQPKVDKAGKHTHSHDTRKQQKLEVNRVADKKVLTSADQTTSDTKKASLKHIPDSVPEEKSNDKLNAKTTMNKRKEDRVSGGKNKVTEPAQTSKIKETEKTDLDQRHKNEIRSTNENSTKKLQPKANDMIQTNTSKTETFEKQSITKQRHKFAGFTTSKCKQKDAAKCNRWDHLRLVTDEKLYFGNASDTVKVRITSDKVVNDSKKDTTLQSSLQAHQLQRNNNNTEVSKMIGTAKNAPLCSLCKISYPSSHVAPECSAFMYMCDILLSRETYSFSEEPSLPDVGESHFLSKKMEDKEEETVTGEDIAVMEEVSGVSEEEREEDATKGDNVGDEKYIKDVINEEEDDEDEENGKAEKEDETAEGENKEKIDEEQENSKQKNKRNNDDENETEDVSETEEEEAGIEREQQNDDDGRETRDDSSSSEDAVVKEINENQDSMDEDEGSSKQTEETKTTDINEDGNVSEEDTNEIHLNTQRSNENIVDNSEDESSETDSEKLTEDQNGKESAPEHFSEDFENSEDDSETNDPELDKKYSSPSSTLKSDATLEKLKDMNAQILRLENQFLGKALEEENMQVEKTKLENQILKLENTLLLLNQSFNTLRADSETMKSQIKNQEMSQTEQVSKELAVKDNALSVNVQLQIIDLNRIIRKQSWVLERLKRKWRKQESQDIKLQNLQFQQRRMLHNLMQRMDALEASRKDESKTVSEENRPVRYSSTSPRDCYDLYLAGEKKDGVYKFELNGSQDAMEAYCDMGSGGWTVVLRRSTGDEDFFRTWNDYKRGFGDPEGDHWLGNDAIHQLTNHRPYKLYIDMMDWEGNQAHAEYSHFQLEAEDQGYRLRVMGYRGTAGDALSKHNNQMFSTKDVDNDEVEKTYGGSCARRFNGAWWYYKCYKANLNGVYYVGGEVPGNRFDGIAWKPWKGINYSLKKVIMRIKPYA</sequence>
<evidence type="ECO:0000259" key="5">
    <source>
        <dbReference type="PROSITE" id="PS51406"/>
    </source>
</evidence>
<dbReference type="GeneID" id="106163284"/>
<evidence type="ECO:0000256" key="4">
    <source>
        <dbReference type="SAM" id="SignalP"/>
    </source>
</evidence>
<feature type="chain" id="PRO_5014545829" evidence="4">
    <location>
        <begin position="20"/>
        <end position="1075"/>
    </location>
</feature>
<dbReference type="PROSITE" id="PS00514">
    <property type="entry name" value="FIBRINOGEN_C_1"/>
    <property type="match status" value="1"/>
</dbReference>
<dbReference type="InterPro" id="IPR020837">
    <property type="entry name" value="Fibrinogen_CS"/>
</dbReference>
<evidence type="ECO:0000256" key="1">
    <source>
        <dbReference type="ARBA" id="ARBA00023157"/>
    </source>
</evidence>
<keyword evidence="1" id="KW-1015">Disulfide bond</keyword>
<feature type="coiled-coil region" evidence="2">
    <location>
        <begin position="682"/>
        <end position="737"/>
    </location>
</feature>
<feature type="compositionally biased region" description="Acidic residues" evidence="3">
    <location>
        <begin position="526"/>
        <end position="541"/>
    </location>
</feature>
<feature type="compositionally biased region" description="Basic and acidic residues" evidence="3">
    <location>
        <begin position="233"/>
        <end position="252"/>
    </location>
</feature>
<feature type="compositionally biased region" description="Basic and acidic residues" evidence="3">
    <location>
        <begin position="554"/>
        <end position="572"/>
    </location>
</feature>
<dbReference type="InterPro" id="IPR036056">
    <property type="entry name" value="Fibrinogen-like_C"/>
</dbReference>
<dbReference type="SUPFAM" id="SSF56496">
    <property type="entry name" value="Fibrinogen C-terminal domain-like"/>
    <property type="match status" value="1"/>
</dbReference>
<reference evidence="7 8" key="1">
    <citation type="submission" date="2025-04" db="UniProtKB">
        <authorList>
            <consortium name="RefSeq"/>
        </authorList>
    </citation>
    <scope>IDENTIFICATION</scope>
    <source>
        <tissue evidence="7 8">Gonads</tissue>
    </source>
</reference>
<feature type="domain" description="Fibrinogen C-terminal" evidence="5">
    <location>
        <begin position="853"/>
        <end position="1075"/>
    </location>
</feature>